<reference evidence="1 2" key="1">
    <citation type="journal article" date="2023" name="Hortic Res">
        <title>Pangenome of water caltrop reveals structural variations and asymmetric subgenome divergence after allopolyploidization.</title>
        <authorList>
            <person name="Zhang X."/>
            <person name="Chen Y."/>
            <person name="Wang L."/>
            <person name="Yuan Y."/>
            <person name="Fang M."/>
            <person name="Shi L."/>
            <person name="Lu R."/>
            <person name="Comes H.P."/>
            <person name="Ma Y."/>
            <person name="Chen Y."/>
            <person name="Huang G."/>
            <person name="Zhou Y."/>
            <person name="Zheng Z."/>
            <person name="Qiu Y."/>
        </authorList>
    </citation>
    <scope>NUCLEOTIDE SEQUENCE [LARGE SCALE GENOMIC DNA]</scope>
    <source>
        <strain evidence="1">F231</strain>
    </source>
</reference>
<keyword evidence="2" id="KW-1185">Reference proteome</keyword>
<organism evidence="1 2">
    <name type="scientific">Trapa natans</name>
    <name type="common">Water chestnut</name>
    <dbReference type="NCBI Taxonomy" id="22666"/>
    <lineage>
        <taxon>Eukaryota</taxon>
        <taxon>Viridiplantae</taxon>
        <taxon>Streptophyta</taxon>
        <taxon>Embryophyta</taxon>
        <taxon>Tracheophyta</taxon>
        <taxon>Spermatophyta</taxon>
        <taxon>Magnoliopsida</taxon>
        <taxon>eudicotyledons</taxon>
        <taxon>Gunneridae</taxon>
        <taxon>Pentapetalae</taxon>
        <taxon>rosids</taxon>
        <taxon>malvids</taxon>
        <taxon>Myrtales</taxon>
        <taxon>Lythraceae</taxon>
        <taxon>Trapa</taxon>
    </lineage>
</organism>
<sequence length="104" mass="12448">MSFLHYPCQETREVWVICEHHCHYDVFLKRSLFFFYFTGSSCTRRSFSIHCLKSSSRSKKMKRKDKITWMVDNSENISASWQLLSLEKVEISGSLKKRLFSRIL</sequence>
<comment type="caution">
    <text evidence="1">The sequence shown here is derived from an EMBL/GenBank/DDBJ whole genome shotgun (WGS) entry which is preliminary data.</text>
</comment>
<evidence type="ECO:0000313" key="2">
    <source>
        <dbReference type="Proteomes" id="UP001346149"/>
    </source>
</evidence>
<dbReference type="Proteomes" id="UP001346149">
    <property type="component" value="Unassembled WGS sequence"/>
</dbReference>
<name>A0AAN7LLC0_TRANT</name>
<gene>
    <name evidence="1" type="ORF">SAY86_010937</name>
</gene>
<dbReference type="EMBL" id="JAXQNO010000012">
    <property type="protein sequence ID" value="KAK4787104.1"/>
    <property type="molecule type" value="Genomic_DNA"/>
</dbReference>
<accession>A0AAN7LLC0</accession>
<dbReference type="AlphaFoldDB" id="A0AAN7LLC0"/>
<evidence type="ECO:0000313" key="1">
    <source>
        <dbReference type="EMBL" id="KAK4787104.1"/>
    </source>
</evidence>
<proteinExistence type="predicted"/>
<protein>
    <submittedName>
        <fullName evidence="1">Uncharacterized protein</fullName>
    </submittedName>
</protein>